<proteinExistence type="predicted"/>
<evidence type="ECO:0008006" key="3">
    <source>
        <dbReference type="Google" id="ProtNLM"/>
    </source>
</evidence>
<evidence type="ECO:0000313" key="1">
    <source>
        <dbReference type="EMBL" id="SHG29410.1"/>
    </source>
</evidence>
<dbReference type="AlphaFoldDB" id="A0A1M5IN75"/>
<name>A0A1M5IN75_9BRAD</name>
<dbReference type="RefSeq" id="WP_154072016.1">
    <property type="nucleotide sequence ID" value="NZ_LT670817.1"/>
</dbReference>
<evidence type="ECO:0000313" key="2">
    <source>
        <dbReference type="Proteomes" id="UP000189796"/>
    </source>
</evidence>
<gene>
    <name evidence="1" type="ORF">SAMN05443248_1044</name>
</gene>
<dbReference type="Proteomes" id="UP000189796">
    <property type="component" value="Chromosome I"/>
</dbReference>
<reference evidence="1 2" key="1">
    <citation type="submission" date="2016-11" db="EMBL/GenBank/DDBJ databases">
        <authorList>
            <person name="Jaros S."/>
            <person name="Januszkiewicz K."/>
            <person name="Wedrychowicz H."/>
        </authorList>
    </citation>
    <scope>NUCLEOTIDE SEQUENCE [LARGE SCALE GENOMIC DNA]</scope>
    <source>
        <strain evidence="1 2">GAS138</strain>
    </source>
</reference>
<protein>
    <recommendedName>
        <fullName evidence="3">DUF2945 domain-containing protein</fullName>
    </recommendedName>
</protein>
<dbReference type="OrthoDB" id="8255392at2"/>
<accession>A0A1M5IN75</accession>
<organism evidence="1 2">
    <name type="scientific">Bradyrhizobium erythrophlei</name>
    <dbReference type="NCBI Taxonomy" id="1437360"/>
    <lineage>
        <taxon>Bacteria</taxon>
        <taxon>Pseudomonadati</taxon>
        <taxon>Pseudomonadota</taxon>
        <taxon>Alphaproteobacteria</taxon>
        <taxon>Hyphomicrobiales</taxon>
        <taxon>Nitrobacteraceae</taxon>
        <taxon>Bradyrhizobium</taxon>
    </lineage>
</organism>
<sequence length="63" mass="6814">MTGDQSRGLKVGDRVCWGATTTDLGTVIATSWSEVTISWDDGDASSVSHNDMVKVERVPMKPM</sequence>
<dbReference type="EMBL" id="LT670817">
    <property type="protein sequence ID" value="SHG29410.1"/>
    <property type="molecule type" value="Genomic_DNA"/>
</dbReference>